<dbReference type="eggNOG" id="ENOG502T932">
    <property type="taxonomic scope" value="Eukaryota"/>
</dbReference>
<reference evidence="2" key="1">
    <citation type="submission" date="2020-05" db="UniProtKB">
        <authorList>
            <consortium name="EnsemblMetazoa"/>
        </authorList>
    </citation>
    <scope>IDENTIFICATION</scope>
    <source>
        <strain evidence="2">Aabys</strain>
    </source>
</reference>
<feature type="coiled-coil region" evidence="1">
    <location>
        <begin position="16"/>
        <end position="43"/>
    </location>
</feature>
<dbReference type="OrthoDB" id="8034037at2759"/>
<dbReference type="RefSeq" id="XP_005179339.1">
    <property type="nucleotide sequence ID" value="XM_005179282.3"/>
</dbReference>
<dbReference type="VEuPathDB" id="VectorBase:MDOA015203"/>
<protein>
    <submittedName>
        <fullName evidence="4">Uncharacterized protein LOC101887782</fullName>
    </submittedName>
</protein>
<evidence type="ECO:0000313" key="2">
    <source>
        <dbReference type="EnsemblMetazoa" id="MDOA015203-PA"/>
    </source>
</evidence>
<evidence type="ECO:0000256" key="1">
    <source>
        <dbReference type="SAM" id="Coils"/>
    </source>
</evidence>
<accession>A0A1I8NHI6</accession>
<proteinExistence type="predicted"/>
<gene>
    <name evidence="2" type="primary">101887782</name>
    <name evidence="4" type="synonym">LOC101887782</name>
</gene>
<dbReference type="AlphaFoldDB" id="A0A1I8NHI6"/>
<reference evidence="4" key="2">
    <citation type="submission" date="2025-04" db="UniProtKB">
        <authorList>
            <consortium name="RefSeq"/>
        </authorList>
    </citation>
    <scope>IDENTIFICATION</scope>
    <source>
        <strain evidence="4">Aabys</strain>
    </source>
</reference>
<keyword evidence="1" id="KW-0175">Coiled coil</keyword>
<name>A0A1I8NHI6_MUSDO</name>
<evidence type="ECO:0000313" key="3">
    <source>
        <dbReference type="Proteomes" id="UP001652621"/>
    </source>
</evidence>
<keyword evidence="3" id="KW-1185">Reference proteome</keyword>
<dbReference type="EnsemblMetazoa" id="MDOA015203-RA">
    <property type="protein sequence ID" value="MDOA015203-PA"/>
    <property type="gene ID" value="MDOA015203"/>
</dbReference>
<dbReference type="Proteomes" id="UP001652621">
    <property type="component" value="Unplaced"/>
</dbReference>
<dbReference type="GeneID" id="101887782"/>
<sequence length="245" mass="28431">MEHNRKFTLPDEALKIQRVDIYLQDLKDRLNELRLQHNAVIRNSEDIINEIDEVSSTLLLVDDAASDITPERMTKIRKLIHEFEKAKDKKFNRTSPQTPETKPHVNIKKILENFEKLNDSHLLQDSLQLFRRAKESLDRIDYFLQSPKDISETRNLTSDIRHKINIFSYNKNESRKEARGNDIGKCDDGMDVRETISNYVSCCSSLNSISKDHDHSGEFTNSLNGYEGDNDDSEFDVFAANARKK</sequence>
<evidence type="ECO:0000313" key="4">
    <source>
        <dbReference type="RefSeq" id="XP_005179339.1"/>
    </source>
</evidence>
<organism evidence="2">
    <name type="scientific">Musca domestica</name>
    <name type="common">House fly</name>
    <dbReference type="NCBI Taxonomy" id="7370"/>
    <lineage>
        <taxon>Eukaryota</taxon>
        <taxon>Metazoa</taxon>
        <taxon>Ecdysozoa</taxon>
        <taxon>Arthropoda</taxon>
        <taxon>Hexapoda</taxon>
        <taxon>Insecta</taxon>
        <taxon>Pterygota</taxon>
        <taxon>Neoptera</taxon>
        <taxon>Endopterygota</taxon>
        <taxon>Diptera</taxon>
        <taxon>Brachycera</taxon>
        <taxon>Muscomorpha</taxon>
        <taxon>Muscoidea</taxon>
        <taxon>Muscidae</taxon>
        <taxon>Musca</taxon>
    </lineage>
</organism>
<dbReference type="KEGG" id="mde:101887782"/>
<dbReference type="VEuPathDB" id="VectorBase:MDOMA2_019797"/>